<reference evidence="2" key="2">
    <citation type="submission" date="2021-01" db="EMBL/GenBank/DDBJ databases">
        <authorList>
            <person name="Schikora-Tamarit M.A."/>
        </authorList>
    </citation>
    <scope>NUCLEOTIDE SEQUENCE</scope>
    <source>
        <strain evidence="2">CBS2887</strain>
    </source>
</reference>
<evidence type="ECO:0000256" key="1">
    <source>
        <dbReference type="SAM" id="MobiDB-lite"/>
    </source>
</evidence>
<name>A0A9P8TL36_WICPI</name>
<organism evidence="2 3">
    <name type="scientific">Wickerhamomyces pijperi</name>
    <name type="common">Yeast</name>
    <name type="synonym">Pichia pijperi</name>
    <dbReference type="NCBI Taxonomy" id="599730"/>
    <lineage>
        <taxon>Eukaryota</taxon>
        <taxon>Fungi</taxon>
        <taxon>Dikarya</taxon>
        <taxon>Ascomycota</taxon>
        <taxon>Saccharomycotina</taxon>
        <taxon>Saccharomycetes</taxon>
        <taxon>Phaffomycetales</taxon>
        <taxon>Wickerhamomycetaceae</taxon>
        <taxon>Wickerhamomyces</taxon>
    </lineage>
</organism>
<keyword evidence="3" id="KW-1185">Reference proteome</keyword>
<evidence type="ECO:0000313" key="2">
    <source>
        <dbReference type="EMBL" id="KAH3683568.1"/>
    </source>
</evidence>
<protein>
    <submittedName>
        <fullName evidence="2">Uncharacterized protein</fullName>
    </submittedName>
</protein>
<dbReference type="AlphaFoldDB" id="A0A9P8TL36"/>
<evidence type="ECO:0000313" key="3">
    <source>
        <dbReference type="Proteomes" id="UP000774326"/>
    </source>
</evidence>
<dbReference type="Proteomes" id="UP000774326">
    <property type="component" value="Unassembled WGS sequence"/>
</dbReference>
<accession>A0A9P8TL36</accession>
<reference evidence="2" key="1">
    <citation type="journal article" date="2021" name="Open Biol.">
        <title>Shared evolutionary footprints suggest mitochondrial oxidative damage underlies multiple complex I losses in fungi.</title>
        <authorList>
            <person name="Schikora-Tamarit M.A."/>
            <person name="Marcet-Houben M."/>
            <person name="Nosek J."/>
            <person name="Gabaldon T."/>
        </authorList>
    </citation>
    <scope>NUCLEOTIDE SEQUENCE</scope>
    <source>
        <strain evidence="2">CBS2887</strain>
    </source>
</reference>
<gene>
    <name evidence="2" type="ORF">WICPIJ_005464</name>
</gene>
<feature type="region of interest" description="Disordered" evidence="1">
    <location>
        <begin position="14"/>
        <end position="33"/>
    </location>
</feature>
<sequence length="106" mass="12069">MELHLILLQNLLQDQDTDDDGPSGEVPGEKRLHQQQDELVPWVEISLGLGVVETFVLFKLRQQSRNEVSGAERLSVQQQLELGDVDFPNQLLVVVRVFEQVQLISH</sequence>
<proteinExistence type="predicted"/>
<comment type="caution">
    <text evidence="2">The sequence shown here is derived from an EMBL/GenBank/DDBJ whole genome shotgun (WGS) entry which is preliminary data.</text>
</comment>
<dbReference type="EMBL" id="JAEUBG010003043">
    <property type="protein sequence ID" value="KAH3683568.1"/>
    <property type="molecule type" value="Genomic_DNA"/>
</dbReference>